<evidence type="ECO:0000313" key="1">
    <source>
        <dbReference type="EMBL" id="WZN42552.1"/>
    </source>
</evidence>
<organism evidence="1 2">
    <name type="scientific">Chitinophaga pollutisoli</name>
    <dbReference type="NCBI Taxonomy" id="3133966"/>
    <lineage>
        <taxon>Bacteria</taxon>
        <taxon>Pseudomonadati</taxon>
        <taxon>Bacteroidota</taxon>
        <taxon>Chitinophagia</taxon>
        <taxon>Chitinophagales</taxon>
        <taxon>Chitinophagaceae</taxon>
        <taxon>Chitinophaga</taxon>
    </lineage>
</organism>
<dbReference type="EMBL" id="CP149822">
    <property type="protein sequence ID" value="WZN42552.1"/>
    <property type="molecule type" value="Genomic_DNA"/>
</dbReference>
<reference evidence="2" key="1">
    <citation type="submission" date="2024-03" db="EMBL/GenBank/DDBJ databases">
        <title>Chitinophaga horti sp. nov., isolated from garden soil.</title>
        <authorList>
            <person name="Lee D.S."/>
            <person name="Han D.M."/>
            <person name="Baek J.H."/>
            <person name="Choi D.G."/>
            <person name="Jeon J.H."/>
            <person name="Jeon C.O."/>
        </authorList>
    </citation>
    <scope>NUCLEOTIDE SEQUENCE [LARGE SCALE GENOMIC DNA]</scope>
    <source>
        <strain evidence="2">GPA1</strain>
    </source>
</reference>
<keyword evidence="2" id="KW-1185">Reference proteome</keyword>
<dbReference type="Proteomes" id="UP001485459">
    <property type="component" value="Chromosome"/>
</dbReference>
<protein>
    <submittedName>
        <fullName evidence="1">Uncharacterized protein</fullName>
    </submittedName>
</protein>
<gene>
    <name evidence="1" type="ORF">WJU16_05830</name>
</gene>
<dbReference type="RefSeq" id="WP_341837386.1">
    <property type="nucleotide sequence ID" value="NZ_CP149822.1"/>
</dbReference>
<accession>A0ABZ2YT47</accession>
<sequence length="90" mass="10298">MSSLGWKLIRSFDKEFEVNGETVRVRFVTMNCVHKQLYQVYVPWEGKEARFHIQLNDAGAFKIVGRNVCPPPYLPLEAAFEQAILDSPIG</sequence>
<proteinExistence type="predicted"/>
<evidence type="ECO:0000313" key="2">
    <source>
        <dbReference type="Proteomes" id="UP001485459"/>
    </source>
</evidence>
<name>A0ABZ2YT47_9BACT</name>